<dbReference type="GO" id="GO:0004413">
    <property type="term" value="F:homoserine kinase activity"/>
    <property type="evidence" value="ECO:0007669"/>
    <property type="project" value="TreeGrafter"/>
</dbReference>
<organism evidence="3 4">
    <name type="scientific">Marinobacterium stanieri</name>
    <dbReference type="NCBI Taxonomy" id="49186"/>
    <lineage>
        <taxon>Bacteria</taxon>
        <taxon>Pseudomonadati</taxon>
        <taxon>Pseudomonadota</taxon>
        <taxon>Gammaproteobacteria</taxon>
        <taxon>Oceanospirillales</taxon>
        <taxon>Oceanospirillaceae</taxon>
        <taxon>Marinobacterium</taxon>
    </lineage>
</organism>
<comment type="similarity">
    <text evidence="1">Belongs to the pseudomonas-type ThrB family.</text>
</comment>
<evidence type="ECO:0000313" key="4">
    <source>
        <dbReference type="Proteomes" id="UP000186895"/>
    </source>
</evidence>
<evidence type="ECO:0000259" key="2">
    <source>
        <dbReference type="Pfam" id="PF01636"/>
    </source>
</evidence>
<reference evidence="3 4" key="1">
    <citation type="submission" date="2017-01" db="EMBL/GenBank/DDBJ databases">
        <authorList>
            <person name="Mah S.A."/>
            <person name="Swanson W.J."/>
            <person name="Moy G.W."/>
            <person name="Vacquier V.D."/>
        </authorList>
    </citation>
    <scope>NUCLEOTIDE SEQUENCE [LARGE SCALE GENOMIC DNA]</scope>
    <source>
        <strain evidence="3 4">DSM 7027</strain>
    </source>
</reference>
<dbReference type="InterPro" id="IPR002575">
    <property type="entry name" value="Aminoglycoside_PTrfase"/>
</dbReference>
<dbReference type="EMBL" id="FTMN01000005">
    <property type="protein sequence ID" value="SIQ50921.1"/>
    <property type="molecule type" value="Genomic_DNA"/>
</dbReference>
<dbReference type="InterPro" id="IPR050249">
    <property type="entry name" value="Pseudomonas-type_ThrB"/>
</dbReference>
<proteinExistence type="inferred from homology"/>
<dbReference type="AlphaFoldDB" id="A0A1N6TCA0"/>
<dbReference type="Pfam" id="PF01636">
    <property type="entry name" value="APH"/>
    <property type="match status" value="1"/>
</dbReference>
<dbReference type="STRING" id="49186.SAMN05421647_105249"/>
<protein>
    <submittedName>
        <fullName evidence="3">Ser/Thr protein kinase RdoA involved in Cpx stress response, MazF antagonist</fullName>
    </submittedName>
</protein>
<accession>A0A1N6TCA0</accession>
<dbReference type="SUPFAM" id="SSF56112">
    <property type="entry name" value="Protein kinase-like (PK-like)"/>
    <property type="match status" value="1"/>
</dbReference>
<keyword evidence="4" id="KW-1185">Reference proteome</keyword>
<evidence type="ECO:0000256" key="1">
    <source>
        <dbReference type="ARBA" id="ARBA00038240"/>
    </source>
</evidence>
<dbReference type="eggNOG" id="COG2334">
    <property type="taxonomic scope" value="Bacteria"/>
</dbReference>
<keyword evidence="3" id="KW-0808">Transferase</keyword>
<dbReference type="PANTHER" id="PTHR21064">
    <property type="entry name" value="AMINOGLYCOSIDE PHOSPHOTRANSFERASE DOMAIN-CONTAINING PROTEIN-RELATED"/>
    <property type="match status" value="1"/>
</dbReference>
<feature type="domain" description="Aminoglycoside phosphotransferase" evidence="2">
    <location>
        <begin position="39"/>
        <end position="281"/>
    </location>
</feature>
<gene>
    <name evidence="3" type="ORF">SAMN05421647_105249</name>
</gene>
<dbReference type="Proteomes" id="UP000186895">
    <property type="component" value="Unassembled WGS sequence"/>
</dbReference>
<name>A0A1N6TCA0_9GAMM</name>
<keyword evidence="3" id="KW-0418">Kinase</keyword>
<dbReference type="PANTHER" id="PTHR21064:SF6">
    <property type="entry name" value="AMINOGLYCOSIDE PHOSPHOTRANSFERASE DOMAIN-CONTAINING PROTEIN"/>
    <property type="match status" value="1"/>
</dbReference>
<dbReference type="Gene3D" id="3.30.200.20">
    <property type="entry name" value="Phosphorylase Kinase, domain 1"/>
    <property type="match status" value="1"/>
</dbReference>
<dbReference type="GO" id="GO:0009088">
    <property type="term" value="P:threonine biosynthetic process"/>
    <property type="evidence" value="ECO:0007669"/>
    <property type="project" value="TreeGrafter"/>
</dbReference>
<dbReference type="InterPro" id="IPR011009">
    <property type="entry name" value="Kinase-like_dom_sf"/>
</dbReference>
<dbReference type="RefSeq" id="WP_076463096.1">
    <property type="nucleotide sequence ID" value="NZ_FTMN01000005.1"/>
</dbReference>
<evidence type="ECO:0000313" key="3">
    <source>
        <dbReference type="EMBL" id="SIQ50921.1"/>
    </source>
</evidence>
<sequence length="341" mass="39173">MSFDSLTPEQQIAHLEELAKKSLRHWDLQGSELALVKYRENAVYKVTAPDGVRYALRIHRHGYHSDASLRSELVWMSALNESGIAVPQVLPATDGRLLVSETTTAMVEPRKIDLFAWIDGEPLGTDSEGLGDNADRVTELYTDLGRSAAELHNQSSQWELPEGFERHAWDHDGLVGEQPFWGRFWELELLDASQRTLMEQIRDRISDELSRYDRSAQNYSLIHADFVPENLMVDQDALRLIDFDDAGFGWHLFELATALYFIQEEPYYPAARQALIDGYRQQRPLSDEDLEHLELFLAARGCTYLGWIRSRQETDTARELAPDLIRRACRQAERYLASCDE</sequence>
<dbReference type="Gene3D" id="3.90.1200.10">
    <property type="match status" value="1"/>
</dbReference>